<dbReference type="InterPro" id="IPR029044">
    <property type="entry name" value="Nucleotide-diphossugar_trans"/>
</dbReference>
<evidence type="ECO:0000313" key="11">
    <source>
        <dbReference type="EMBL" id="KAE8733696.1"/>
    </source>
</evidence>
<dbReference type="PANTHER" id="PTHR13301">
    <property type="entry name" value="X-BOX TRANSCRIPTION FACTOR-RELATED"/>
    <property type="match status" value="1"/>
</dbReference>
<dbReference type="GO" id="GO:0030244">
    <property type="term" value="P:cellulose biosynthetic process"/>
    <property type="evidence" value="ECO:0007669"/>
    <property type="project" value="InterPro"/>
</dbReference>
<evidence type="ECO:0000256" key="5">
    <source>
        <dbReference type="ARBA" id="ARBA00022989"/>
    </source>
</evidence>
<feature type="binding site" evidence="9">
    <location>
        <position position="232"/>
    </location>
    <ligand>
        <name>Mn(2+)</name>
        <dbReference type="ChEBI" id="CHEBI:29035"/>
    </ligand>
</feature>
<evidence type="ECO:0000256" key="4">
    <source>
        <dbReference type="ARBA" id="ARBA00022692"/>
    </source>
</evidence>
<comment type="subcellular location">
    <subcellularLocation>
        <location evidence="1">Endomembrane system</location>
        <topology evidence="1">Multi-pass membrane protein</topology>
    </subcellularLocation>
</comment>
<dbReference type="Proteomes" id="UP000436088">
    <property type="component" value="Unassembled WGS sequence"/>
</dbReference>
<feature type="binding site" evidence="8">
    <location>
        <position position="207"/>
    </location>
    <ligand>
        <name>UDP-alpha-D-glucose</name>
        <dbReference type="ChEBI" id="CHEBI:58885"/>
    </ligand>
</feature>
<feature type="binding site" evidence="8">
    <location>
        <position position="64"/>
    </location>
    <ligand>
        <name>UDP-alpha-D-glucose</name>
        <dbReference type="ChEBI" id="CHEBI:58885"/>
    </ligand>
</feature>
<feature type="binding site" evidence="8">
    <location>
        <position position="65"/>
    </location>
    <ligand>
        <name>UDP-alpha-D-glucose</name>
        <dbReference type="ChEBI" id="CHEBI:58885"/>
    </ligand>
</feature>
<feature type="region of interest" description="Disordered" evidence="10">
    <location>
        <begin position="1"/>
        <end position="23"/>
    </location>
</feature>
<evidence type="ECO:0000256" key="9">
    <source>
        <dbReference type="PIRSR" id="PIRSR605150-3"/>
    </source>
</evidence>
<feature type="binding site" evidence="9">
    <location>
        <position position="208"/>
    </location>
    <ligand>
        <name>Mn(2+)</name>
        <dbReference type="ChEBI" id="CHEBI:29035"/>
    </ligand>
</feature>
<gene>
    <name evidence="11" type="ORF">F3Y22_tig00001120pilonHSYRG00404</name>
</gene>
<dbReference type="Pfam" id="PF03552">
    <property type="entry name" value="Cellulose_synt"/>
    <property type="match status" value="1"/>
</dbReference>
<evidence type="ECO:0000256" key="1">
    <source>
        <dbReference type="ARBA" id="ARBA00004127"/>
    </source>
</evidence>
<evidence type="ECO:0000256" key="3">
    <source>
        <dbReference type="ARBA" id="ARBA00022679"/>
    </source>
</evidence>
<dbReference type="InterPro" id="IPR005150">
    <property type="entry name" value="Cellulose_synth"/>
</dbReference>
<keyword evidence="4" id="KW-0812">Transmembrane</keyword>
<evidence type="ECO:0000256" key="7">
    <source>
        <dbReference type="ARBA" id="ARBA00023316"/>
    </source>
</evidence>
<sequence>MVGVDSNPHFSSRSLIPGPNRKTVTTPINRETYLDLLALRYELDGQPSQLAHIDIFVTTVDPLKEPPMVTANTVLSILAVDYPVNKVSCYVSDDGASMLTFKTLSETSEFARKWITFCKNFNIESRAPECYFCQKINYFNSMVLPSFVMERRAMKDGNPWPGNNNYDHPRMIQVFLRQGGRHDTDGNELPRLVYVSREKRPSFNHHKKAGAMNALVRVLTVLTNAAYLLNLDYNYYINNSKALREAMCFIMDPSLGKRVDFVQFSHEYDDIDNQDRYRTPILFYLNMKGLDGIQGPICLCLTRRKKKKKKKKLIKLPKAKIHTRHTKQGEEEAFPLMSTIMEAEEGVVFDSCNCNKSNTGNEIELEKFGQSHVFITTTLQENGETAEGPSLASQLREAIHVISCSYEDKTDWGKEVGWMYGSDTVNILTGFKMHYHGWRYVYCVPARPTFKGSAPINLSDNLQQVLRCALGSVKIFLSRHCPLWYGYDGGGLKWLERFSYINVVVYPWTSIPLLAYCTLPAVCLFTGKSIIPECQKFAFLVAFLVHFRNKHPGNKMECNQHPRMVEK</sequence>
<keyword evidence="5" id="KW-1133">Transmembrane helix</keyword>
<dbReference type="GO" id="GO:0016760">
    <property type="term" value="F:cellulose synthase (UDP-forming) activity"/>
    <property type="evidence" value="ECO:0007669"/>
    <property type="project" value="InterPro"/>
</dbReference>
<name>A0A6A3CX60_HIBSY</name>
<keyword evidence="2" id="KW-0328">Glycosyltransferase</keyword>
<dbReference type="Gene3D" id="3.90.550.10">
    <property type="entry name" value="Spore Coat Polysaccharide Biosynthesis Protein SpsA, Chain A"/>
    <property type="match status" value="1"/>
</dbReference>
<protein>
    <submittedName>
        <fullName evidence="11">Cellulose synthase A catalytic subunit 5</fullName>
    </submittedName>
</protein>
<dbReference type="EMBL" id="VEPZ02000094">
    <property type="protein sequence ID" value="KAE8733696.1"/>
    <property type="molecule type" value="Genomic_DNA"/>
</dbReference>
<dbReference type="AlphaFoldDB" id="A0A6A3CX60"/>
<keyword evidence="7" id="KW-0961">Cell wall biogenesis/degradation</keyword>
<keyword evidence="6" id="KW-0472">Membrane</keyword>
<feature type="binding site" evidence="8">
    <location>
        <position position="94"/>
    </location>
    <ligand>
        <name>UDP-alpha-D-glucose</name>
        <dbReference type="ChEBI" id="CHEBI:58885"/>
    </ligand>
</feature>
<evidence type="ECO:0000256" key="2">
    <source>
        <dbReference type="ARBA" id="ARBA00022676"/>
    </source>
</evidence>
<keyword evidence="3" id="KW-0808">Transferase</keyword>
<evidence type="ECO:0000256" key="10">
    <source>
        <dbReference type="SAM" id="MobiDB-lite"/>
    </source>
</evidence>
<accession>A0A6A3CX60</accession>
<reference evidence="11" key="1">
    <citation type="submission" date="2019-09" db="EMBL/GenBank/DDBJ databases">
        <title>Draft genome information of white flower Hibiscus syriacus.</title>
        <authorList>
            <person name="Kim Y.-M."/>
        </authorList>
    </citation>
    <scope>NUCLEOTIDE SEQUENCE [LARGE SCALE GENOMIC DNA]</scope>
    <source>
        <strain evidence="11">YM2019G1</strain>
    </source>
</reference>
<comment type="caution">
    <text evidence="11">The sequence shown here is derived from an EMBL/GenBank/DDBJ whole genome shotgun (WGS) entry which is preliminary data.</text>
</comment>
<proteinExistence type="predicted"/>
<dbReference type="GO" id="GO:0012505">
    <property type="term" value="C:endomembrane system"/>
    <property type="evidence" value="ECO:0007669"/>
    <property type="project" value="UniProtKB-SubCell"/>
</dbReference>
<dbReference type="GO" id="GO:0071555">
    <property type="term" value="P:cell wall organization"/>
    <property type="evidence" value="ECO:0007669"/>
    <property type="project" value="UniProtKB-KW"/>
</dbReference>
<evidence type="ECO:0000313" key="12">
    <source>
        <dbReference type="Proteomes" id="UP000436088"/>
    </source>
</evidence>
<dbReference type="GO" id="GO:0016020">
    <property type="term" value="C:membrane"/>
    <property type="evidence" value="ECO:0007669"/>
    <property type="project" value="InterPro"/>
</dbReference>
<evidence type="ECO:0000256" key="6">
    <source>
        <dbReference type="ARBA" id="ARBA00023136"/>
    </source>
</evidence>
<evidence type="ECO:0000256" key="8">
    <source>
        <dbReference type="PIRSR" id="PIRSR605150-2"/>
    </source>
</evidence>
<keyword evidence="12" id="KW-1185">Reference proteome</keyword>
<organism evidence="11 12">
    <name type="scientific">Hibiscus syriacus</name>
    <name type="common">Rose of Sharon</name>
    <dbReference type="NCBI Taxonomy" id="106335"/>
    <lineage>
        <taxon>Eukaryota</taxon>
        <taxon>Viridiplantae</taxon>
        <taxon>Streptophyta</taxon>
        <taxon>Embryophyta</taxon>
        <taxon>Tracheophyta</taxon>
        <taxon>Spermatophyta</taxon>
        <taxon>Magnoliopsida</taxon>
        <taxon>eudicotyledons</taxon>
        <taxon>Gunneridae</taxon>
        <taxon>Pentapetalae</taxon>
        <taxon>rosids</taxon>
        <taxon>malvids</taxon>
        <taxon>Malvales</taxon>
        <taxon>Malvaceae</taxon>
        <taxon>Malvoideae</taxon>
        <taxon>Hibiscus</taxon>
    </lineage>
</organism>